<gene>
    <name evidence="3" type="ORF">J2S77_000114</name>
</gene>
<dbReference type="Proteomes" id="UP001224359">
    <property type="component" value="Unassembled WGS sequence"/>
</dbReference>
<comment type="caution">
    <text evidence="3">The sequence shown here is derived from an EMBL/GenBank/DDBJ whole genome shotgun (WGS) entry which is preliminary data.</text>
</comment>
<dbReference type="InterPro" id="IPR037914">
    <property type="entry name" value="SpoVT-AbrB_sf"/>
</dbReference>
<evidence type="ECO:0000313" key="3">
    <source>
        <dbReference type="EMBL" id="MDQ0158164.1"/>
    </source>
</evidence>
<reference evidence="3 4" key="1">
    <citation type="submission" date="2023-07" db="EMBL/GenBank/DDBJ databases">
        <title>Genomic Encyclopedia of Type Strains, Phase IV (KMG-IV): sequencing the most valuable type-strain genomes for metagenomic binning, comparative biology and taxonomic classification.</title>
        <authorList>
            <person name="Goeker M."/>
        </authorList>
    </citation>
    <scope>NUCLEOTIDE SEQUENCE [LARGE SCALE GENOMIC DNA]</scope>
    <source>
        <strain evidence="3 4">DSM 16460</strain>
    </source>
</reference>
<dbReference type="PROSITE" id="PS50030">
    <property type="entry name" value="UBA"/>
    <property type="match status" value="1"/>
</dbReference>
<dbReference type="InterPro" id="IPR007159">
    <property type="entry name" value="SpoVT-AbrB_dom"/>
</dbReference>
<evidence type="ECO:0000259" key="2">
    <source>
        <dbReference type="PROSITE" id="PS50030"/>
    </source>
</evidence>
<keyword evidence="4" id="KW-1185">Reference proteome</keyword>
<dbReference type="EMBL" id="JAUSTQ010000001">
    <property type="protein sequence ID" value="MDQ0158164.1"/>
    <property type="molecule type" value="Genomic_DNA"/>
</dbReference>
<feature type="domain" description="UBA" evidence="2">
    <location>
        <begin position="72"/>
        <end position="112"/>
    </location>
</feature>
<evidence type="ECO:0000313" key="4">
    <source>
        <dbReference type="Proteomes" id="UP001224359"/>
    </source>
</evidence>
<dbReference type="RefSeq" id="WP_306973660.1">
    <property type="nucleotide sequence ID" value="NZ_JAUSTQ010000001.1"/>
</dbReference>
<name>A0ABT9VB77_9BACI</name>
<dbReference type="InterPro" id="IPR015940">
    <property type="entry name" value="UBA"/>
</dbReference>
<sequence length="137" mass="15760">MWNTTSLQPTSELEGTKLNDKKVDDLKHISVSKKRQITIPKYFYEKLNMGNEIICELREDEIVLRKAPNVADFSEEILKDLIAQGYEGQELIKAFQSQKAKIRPAVEELIAESREAAKQYNPSKNDETNELFGDLKE</sequence>
<protein>
    <submittedName>
        <fullName evidence="3">Bifunctional DNA-binding transcriptional regulator/antitoxin component of YhaV-PrlF toxin-antitoxin module</fullName>
    </submittedName>
</protein>
<evidence type="ECO:0000256" key="1">
    <source>
        <dbReference type="SAM" id="MobiDB-lite"/>
    </source>
</evidence>
<dbReference type="SUPFAM" id="SSF89447">
    <property type="entry name" value="AbrB/MazE/MraZ-like"/>
    <property type="match status" value="1"/>
</dbReference>
<feature type="region of interest" description="Disordered" evidence="1">
    <location>
        <begin position="115"/>
        <end position="137"/>
    </location>
</feature>
<dbReference type="GO" id="GO:0003677">
    <property type="term" value="F:DNA binding"/>
    <property type="evidence" value="ECO:0007669"/>
    <property type="project" value="UniProtKB-KW"/>
</dbReference>
<keyword evidence="3" id="KW-0238">DNA-binding</keyword>
<proteinExistence type="predicted"/>
<accession>A0ABT9VB77</accession>
<organism evidence="3 4">
    <name type="scientific">Alkalibacillus salilacus</name>
    <dbReference type="NCBI Taxonomy" id="284582"/>
    <lineage>
        <taxon>Bacteria</taxon>
        <taxon>Bacillati</taxon>
        <taxon>Bacillota</taxon>
        <taxon>Bacilli</taxon>
        <taxon>Bacillales</taxon>
        <taxon>Bacillaceae</taxon>
        <taxon>Alkalibacillus</taxon>
    </lineage>
</organism>
<dbReference type="SMART" id="SM00966">
    <property type="entry name" value="SpoVT_AbrB"/>
    <property type="match status" value="1"/>
</dbReference>